<gene>
    <name evidence="4" type="ORF">KIN20_031094</name>
</gene>
<feature type="compositionally biased region" description="Polar residues" evidence="1">
    <location>
        <begin position="346"/>
        <end position="358"/>
    </location>
</feature>
<dbReference type="InterPro" id="IPR019448">
    <property type="entry name" value="NT-C2"/>
</dbReference>
<evidence type="ECO:0000313" key="4">
    <source>
        <dbReference type="EMBL" id="KAJ1369605.1"/>
    </source>
</evidence>
<reference evidence="4" key="1">
    <citation type="submission" date="2021-06" db="EMBL/GenBank/DDBJ databases">
        <title>Parelaphostrongylus tenuis whole genome reference sequence.</title>
        <authorList>
            <person name="Garwood T.J."/>
            <person name="Larsen P.A."/>
            <person name="Fountain-Jones N.M."/>
            <person name="Garbe J.R."/>
            <person name="Macchietto M.G."/>
            <person name="Kania S.A."/>
            <person name="Gerhold R.W."/>
            <person name="Richards J.E."/>
            <person name="Wolf T.M."/>
        </authorList>
    </citation>
    <scope>NUCLEOTIDE SEQUENCE</scope>
    <source>
        <strain evidence="4">MNPRO001-30</strain>
        <tissue evidence="4">Meninges</tissue>
    </source>
</reference>
<feature type="domain" description="C2 NT-type" evidence="3">
    <location>
        <begin position="80"/>
        <end position="234"/>
    </location>
</feature>
<feature type="compositionally biased region" description="Polar residues" evidence="1">
    <location>
        <begin position="583"/>
        <end position="592"/>
    </location>
</feature>
<dbReference type="InterPro" id="IPR036872">
    <property type="entry name" value="CH_dom_sf"/>
</dbReference>
<dbReference type="PROSITE" id="PS50021">
    <property type="entry name" value="CH"/>
    <property type="match status" value="1"/>
</dbReference>
<sequence>MGMDAEHSLSDSPGRRRPSLAGRTFCPSLSTGGGGGGGAAVGRLRNAACKRHPIFVLLIWVFPPPGSGLPTAMSSVIRRIRRTNKKAAKYRFTATLEELLIVVASEKWKPSTVVVSFMHRRRKISAKERKWEESFSNPEQTVIMWPEQAPDHIDILTTLYRSQHDEQFEDKEWTIVVEEVTSKGRRKPIAAVPLNIRLFVMDLPDQRSELKLKLRPLTPHLKQCSLVLLLSSQLLKEGFKDDASLASTASQNERISREQSICDIANVTEDQTDHADAKHELVTVANSIRNRSWSPDLKDTADQLISETKKPDKPTPGSIVPVVSKAETVSDGSSVQAQGSIRPHWRSSSQDKGVSQDLNNISVPSTQAFFEVDANSQPVQVPHHRQFISSTVSPRTMSRTHSPRAPSRERAPEKVEGESLLAWAQRITQGYHGVKVNDFTKSWRNGLALNALLHSYRPDLSDYDDLDFSETMNGRKSNVKKALDVARAMGISDIPDENDILTPDSKTIKLLLERLRRVFEGVTDLPTPTSLSDHRISQLYHISEAEKKVIDEIKKIKEQREADSAADYASVKEGSGDIHNDFNRSSGPQKSVKQIDGPGSELSDVSSPENEIERDVSFRDHDVSITMVTSALPPFRSSGRLSSPSKKEELRKKAREMLDNSTTVASMGTSYEDEKRRQEARRLIEGVVMDSSTHSVGPEASVSTPSAKPTTKQLSIPDITEWIIIGLTENWLEFLP</sequence>
<evidence type="ECO:0000259" key="3">
    <source>
        <dbReference type="PROSITE" id="PS51840"/>
    </source>
</evidence>
<dbReference type="EMBL" id="JAHQIW010006617">
    <property type="protein sequence ID" value="KAJ1369605.1"/>
    <property type="molecule type" value="Genomic_DNA"/>
</dbReference>
<feature type="region of interest" description="Disordered" evidence="1">
    <location>
        <begin position="1"/>
        <end position="37"/>
    </location>
</feature>
<dbReference type="Gene3D" id="1.10.418.10">
    <property type="entry name" value="Calponin-like domain"/>
    <property type="match status" value="1"/>
</dbReference>
<feature type="compositionally biased region" description="Polar residues" evidence="1">
    <location>
        <begin position="330"/>
        <end position="339"/>
    </location>
</feature>
<evidence type="ECO:0000313" key="5">
    <source>
        <dbReference type="Proteomes" id="UP001196413"/>
    </source>
</evidence>
<dbReference type="Pfam" id="PF00307">
    <property type="entry name" value="CH"/>
    <property type="match status" value="1"/>
</dbReference>
<name>A0AAD5WGZ5_PARTN</name>
<feature type="region of interest" description="Disordered" evidence="1">
    <location>
        <begin position="692"/>
        <end position="712"/>
    </location>
</feature>
<dbReference type="Pfam" id="PF10358">
    <property type="entry name" value="NT-C2"/>
    <property type="match status" value="1"/>
</dbReference>
<comment type="caution">
    <text evidence="4">The sequence shown here is derived from an EMBL/GenBank/DDBJ whole genome shotgun (WGS) entry which is preliminary data.</text>
</comment>
<evidence type="ECO:0000259" key="2">
    <source>
        <dbReference type="PROSITE" id="PS50021"/>
    </source>
</evidence>
<feature type="region of interest" description="Disordered" evidence="1">
    <location>
        <begin position="327"/>
        <end position="358"/>
    </location>
</feature>
<dbReference type="SMART" id="SM00033">
    <property type="entry name" value="CH"/>
    <property type="match status" value="1"/>
</dbReference>
<dbReference type="PANTHER" id="PTHR23167:SF46">
    <property type="entry name" value="EPS15 HOMOLOGY DOMAIN CONTAINING PROTEIN-BINDING PROTEIN 1, ISOFORM F"/>
    <property type="match status" value="1"/>
</dbReference>
<dbReference type="InterPro" id="IPR050540">
    <property type="entry name" value="F-actin_Monoox_Mical"/>
</dbReference>
<dbReference type="AlphaFoldDB" id="A0AAD5WGZ5"/>
<feature type="region of interest" description="Disordered" evidence="1">
    <location>
        <begin position="391"/>
        <end position="414"/>
    </location>
</feature>
<evidence type="ECO:0000256" key="1">
    <source>
        <dbReference type="SAM" id="MobiDB-lite"/>
    </source>
</evidence>
<feature type="compositionally biased region" description="Polar residues" evidence="1">
    <location>
        <begin position="391"/>
        <end position="400"/>
    </location>
</feature>
<dbReference type="PANTHER" id="PTHR23167">
    <property type="entry name" value="CALPONIN HOMOLOGY DOMAIN-CONTAINING PROTEIN DDB_G0272472-RELATED"/>
    <property type="match status" value="1"/>
</dbReference>
<organism evidence="4 5">
    <name type="scientific">Parelaphostrongylus tenuis</name>
    <name type="common">Meningeal worm</name>
    <dbReference type="NCBI Taxonomy" id="148309"/>
    <lineage>
        <taxon>Eukaryota</taxon>
        <taxon>Metazoa</taxon>
        <taxon>Ecdysozoa</taxon>
        <taxon>Nematoda</taxon>
        <taxon>Chromadorea</taxon>
        <taxon>Rhabditida</taxon>
        <taxon>Rhabditina</taxon>
        <taxon>Rhabditomorpha</taxon>
        <taxon>Strongyloidea</taxon>
        <taxon>Metastrongylidae</taxon>
        <taxon>Parelaphostrongylus</taxon>
    </lineage>
</organism>
<dbReference type="SUPFAM" id="SSF47576">
    <property type="entry name" value="Calponin-homology domain, CH-domain"/>
    <property type="match status" value="1"/>
</dbReference>
<dbReference type="InterPro" id="IPR001715">
    <property type="entry name" value="CH_dom"/>
</dbReference>
<proteinExistence type="predicted"/>
<dbReference type="Proteomes" id="UP001196413">
    <property type="component" value="Unassembled WGS sequence"/>
</dbReference>
<feature type="domain" description="Calponin-homology (CH)" evidence="2">
    <location>
        <begin position="414"/>
        <end position="520"/>
    </location>
</feature>
<feature type="region of interest" description="Disordered" evidence="1">
    <location>
        <begin position="561"/>
        <end position="615"/>
    </location>
</feature>
<keyword evidence="5" id="KW-1185">Reference proteome</keyword>
<accession>A0AAD5WGZ5</accession>
<protein>
    <submittedName>
        <fullName evidence="4">Uncharacterized protein</fullName>
    </submittedName>
</protein>
<dbReference type="PROSITE" id="PS51840">
    <property type="entry name" value="C2_NT"/>
    <property type="match status" value="1"/>
</dbReference>